<evidence type="ECO:0000256" key="6">
    <source>
        <dbReference type="ARBA" id="ARBA00044907"/>
    </source>
</evidence>
<organism evidence="9 10">
    <name type="scientific">Hydrogeniiclostridium mannosilyticum</name>
    <dbReference type="NCBI Taxonomy" id="2764322"/>
    <lineage>
        <taxon>Bacteria</taxon>
        <taxon>Bacillati</taxon>
        <taxon>Bacillota</taxon>
        <taxon>Clostridia</taxon>
        <taxon>Eubacteriales</taxon>
        <taxon>Acutalibacteraceae</taxon>
        <taxon>Hydrogeniiclostridium</taxon>
    </lineage>
</organism>
<dbReference type="AlphaFoldDB" id="A0A328UG19"/>
<dbReference type="RefSeq" id="WP_112331496.1">
    <property type="nucleotide sequence ID" value="NZ_JADPHD010000001.1"/>
</dbReference>
<name>A0A328UG19_9FIRM</name>
<evidence type="ECO:0000256" key="3">
    <source>
        <dbReference type="ARBA" id="ARBA00023211"/>
    </source>
</evidence>
<keyword evidence="4 9" id="KW-0413">Isomerase</keyword>
<keyword evidence="2" id="KW-0479">Metal-binding</keyword>
<dbReference type="SUPFAM" id="SSF51182">
    <property type="entry name" value="RmlC-like cupins"/>
    <property type="match status" value="1"/>
</dbReference>
<proteinExistence type="inferred from homology"/>
<evidence type="ECO:0000256" key="2">
    <source>
        <dbReference type="ARBA" id="ARBA00022723"/>
    </source>
</evidence>
<keyword evidence="3" id="KW-0464">Manganese</keyword>
<sequence>MKKEIYEEARRKALSFYQKAHIVLTPKEEAGLEVADFGLNELESTGLELVVYVNTDRCCAKEMVLFPRQTCPEHRHAPVPEIQYEGKEETFRCRYGTVYLYVEGEPVQNPACRPPEGSEAYYTVWHEIVLKEGEQYTMYPNTRHWFQAGDEGAVISEFSTKSYDEYDIFTDPRIKRLPSVED</sequence>
<evidence type="ECO:0000313" key="9">
    <source>
        <dbReference type="EMBL" id="RAQ30299.1"/>
    </source>
</evidence>
<comment type="caution">
    <text evidence="9">The sequence shown here is derived from an EMBL/GenBank/DDBJ whole genome shotgun (WGS) entry which is preliminary data.</text>
</comment>
<dbReference type="GO" id="GO:0047828">
    <property type="term" value="F:D-lyxose ketol-isomerase activity"/>
    <property type="evidence" value="ECO:0007669"/>
    <property type="project" value="UniProtKB-EC"/>
</dbReference>
<evidence type="ECO:0000256" key="8">
    <source>
        <dbReference type="ARBA" id="ARBA00044972"/>
    </source>
</evidence>
<gene>
    <name evidence="9" type="ORF">DPQ25_01995</name>
</gene>
<keyword evidence="5" id="KW-0119">Carbohydrate metabolism</keyword>
<evidence type="ECO:0000256" key="1">
    <source>
        <dbReference type="ARBA" id="ARBA00001936"/>
    </source>
</evidence>
<evidence type="ECO:0000313" key="10">
    <source>
        <dbReference type="Proteomes" id="UP000249377"/>
    </source>
</evidence>
<dbReference type="CDD" id="cd20308">
    <property type="entry name" value="cupin_YdaE"/>
    <property type="match status" value="1"/>
</dbReference>
<dbReference type="Gene3D" id="2.60.120.10">
    <property type="entry name" value="Jelly Rolls"/>
    <property type="match status" value="1"/>
</dbReference>
<accession>A0A328UG19</accession>
<dbReference type="EC" id="5.3.1.15" evidence="8"/>
<reference evidence="9 10" key="1">
    <citation type="submission" date="2018-06" db="EMBL/GenBank/DDBJ databases">
        <title>Noncontiguous genome sequence of Ruminococcaceae bacterium ASD2818.</title>
        <authorList>
            <person name="Chaplin A.V."/>
            <person name="Sokolova S.R."/>
            <person name="Kochetkova T.O."/>
            <person name="Goltsov A.Y."/>
            <person name="Trofimov D.Y."/>
            <person name="Efimov B.A."/>
        </authorList>
    </citation>
    <scope>NUCLEOTIDE SEQUENCE [LARGE SCALE GENOMIC DNA]</scope>
    <source>
        <strain evidence="9 10">ASD2818</strain>
    </source>
</reference>
<evidence type="ECO:0000256" key="5">
    <source>
        <dbReference type="ARBA" id="ARBA00023277"/>
    </source>
</evidence>
<dbReference type="Proteomes" id="UP000249377">
    <property type="component" value="Unassembled WGS sequence"/>
</dbReference>
<dbReference type="GO" id="GO:0046872">
    <property type="term" value="F:metal ion binding"/>
    <property type="evidence" value="ECO:0007669"/>
    <property type="project" value="UniProtKB-KW"/>
</dbReference>
<comment type="similarity">
    <text evidence="7">Belongs to the D-lyxose ketol-isomerase family.</text>
</comment>
<dbReference type="Pfam" id="PF07385">
    <property type="entry name" value="Lyx_isomer"/>
    <property type="match status" value="1"/>
</dbReference>
<evidence type="ECO:0000256" key="7">
    <source>
        <dbReference type="ARBA" id="ARBA00044951"/>
    </source>
</evidence>
<dbReference type="EMBL" id="QLYR01000001">
    <property type="protein sequence ID" value="RAQ30299.1"/>
    <property type="molecule type" value="Genomic_DNA"/>
</dbReference>
<comment type="cofactor">
    <cofactor evidence="1">
        <name>Mn(2+)</name>
        <dbReference type="ChEBI" id="CHEBI:29035"/>
    </cofactor>
</comment>
<dbReference type="InterPro" id="IPR014710">
    <property type="entry name" value="RmlC-like_jellyroll"/>
</dbReference>
<protein>
    <recommendedName>
        <fullName evidence="8">D-lyxose ketol-isomerase</fullName>
        <ecNumber evidence="8">5.3.1.15</ecNumber>
    </recommendedName>
</protein>
<dbReference type="InterPro" id="IPR011051">
    <property type="entry name" value="RmlC_Cupin_sf"/>
</dbReference>
<dbReference type="InterPro" id="IPR010864">
    <property type="entry name" value="D-lyxose_isomer"/>
</dbReference>
<comment type="catalytic activity">
    <reaction evidence="6">
        <text>D-lyxose = D-xylulose</text>
        <dbReference type="Rhea" id="RHEA:14201"/>
        <dbReference type="ChEBI" id="CHEBI:16789"/>
        <dbReference type="ChEBI" id="CHEBI:17140"/>
        <dbReference type="EC" id="5.3.1.15"/>
    </reaction>
</comment>
<keyword evidence="10" id="KW-1185">Reference proteome</keyword>
<evidence type="ECO:0000256" key="4">
    <source>
        <dbReference type="ARBA" id="ARBA00023235"/>
    </source>
</evidence>